<proteinExistence type="predicted"/>
<protein>
    <submittedName>
        <fullName evidence="1">Uncharacterized protein</fullName>
    </submittedName>
</protein>
<gene>
    <name evidence="1" type="ORF">SAMN02745217_03355</name>
</gene>
<dbReference type="SUPFAM" id="SSF48498">
    <property type="entry name" value="Tetracyclin repressor-like, C-terminal domain"/>
    <property type="match status" value="1"/>
</dbReference>
<dbReference type="RefSeq" id="WP_073590014.1">
    <property type="nucleotide sequence ID" value="NZ_FRFD01000010.1"/>
</dbReference>
<evidence type="ECO:0000313" key="2">
    <source>
        <dbReference type="Proteomes" id="UP000184612"/>
    </source>
</evidence>
<keyword evidence="2" id="KW-1185">Reference proteome</keyword>
<organism evidence="1 2">
    <name type="scientific">Anaerocolumna xylanovorans DSM 12503</name>
    <dbReference type="NCBI Taxonomy" id="1121345"/>
    <lineage>
        <taxon>Bacteria</taxon>
        <taxon>Bacillati</taxon>
        <taxon>Bacillota</taxon>
        <taxon>Clostridia</taxon>
        <taxon>Lachnospirales</taxon>
        <taxon>Lachnospiraceae</taxon>
        <taxon>Anaerocolumna</taxon>
    </lineage>
</organism>
<evidence type="ECO:0000313" key="1">
    <source>
        <dbReference type="EMBL" id="SHO51821.1"/>
    </source>
</evidence>
<dbReference type="OrthoDB" id="9812134at2"/>
<name>A0A1M7YGW0_9FIRM</name>
<reference evidence="1 2" key="1">
    <citation type="submission" date="2016-12" db="EMBL/GenBank/DDBJ databases">
        <authorList>
            <person name="Song W.-J."/>
            <person name="Kurnit D.M."/>
        </authorList>
    </citation>
    <scope>NUCLEOTIDE SEQUENCE [LARGE SCALE GENOMIC DNA]</scope>
    <source>
        <strain evidence="1 2">DSM 12503</strain>
    </source>
</reference>
<dbReference type="InterPro" id="IPR036271">
    <property type="entry name" value="Tet_transcr_reg_TetR-rel_C_sf"/>
</dbReference>
<dbReference type="AlphaFoldDB" id="A0A1M7YGW0"/>
<sequence length="95" mass="11029">MKWQEIENLKQFKLSALKDLLEQGAQEGIIKKEVHFGVLSAMLERISDMFTDYDFLIENGLKASQAMEEALNIIFKGIKLQFSAWIFFNLMIARL</sequence>
<dbReference type="EMBL" id="FRFD01000010">
    <property type="protein sequence ID" value="SHO51821.1"/>
    <property type="molecule type" value="Genomic_DNA"/>
</dbReference>
<dbReference type="Proteomes" id="UP000184612">
    <property type="component" value="Unassembled WGS sequence"/>
</dbReference>
<accession>A0A1M7YGW0</accession>
<dbReference type="Gene3D" id="1.10.357.10">
    <property type="entry name" value="Tetracycline Repressor, domain 2"/>
    <property type="match status" value="1"/>
</dbReference>